<proteinExistence type="predicted"/>
<dbReference type="AlphaFoldDB" id="A0A4Q7MMQ2"/>
<keyword evidence="3" id="KW-1185">Reference proteome</keyword>
<organism evidence="2 3">
    <name type="scientific">Pseudobacter ginsenosidimutans</name>
    <dbReference type="NCBI Taxonomy" id="661488"/>
    <lineage>
        <taxon>Bacteria</taxon>
        <taxon>Pseudomonadati</taxon>
        <taxon>Bacteroidota</taxon>
        <taxon>Chitinophagia</taxon>
        <taxon>Chitinophagales</taxon>
        <taxon>Chitinophagaceae</taxon>
        <taxon>Pseudobacter</taxon>
    </lineage>
</organism>
<dbReference type="Pfam" id="PF13508">
    <property type="entry name" value="Acetyltransf_7"/>
    <property type="match status" value="1"/>
</dbReference>
<dbReference type="Proteomes" id="UP000293874">
    <property type="component" value="Unassembled WGS sequence"/>
</dbReference>
<evidence type="ECO:0000313" key="2">
    <source>
        <dbReference type="EMBL" id="RZS69317.1"/>
    </source>
</evidence>
<dbReference type="CDD" id="cd04301">
    <property type="entry name" value="NAT_SF"/>
    <property type="match status" value="1"/>
</dbReference>
<dbReference type="InterPro" id="IPR016181">
    <property type="entry name" value="Acyl_CoA_acyltransferase"/>
</dbReference>
<dbReference type="RefSeq" id="WP_130543661.1">
    <property type="nucleotide sequence ID" value="NZ_CP042431.1"/>
</dbReference>
<dbReference type="EMBL" id="SGXA01000003">
    <property type="protein sequence ID" value="RZS69317.1"/>
    <property type="molecule type" value="Genomic_DNA"/>
</dbReference>
<accession>A0A4Q7MMQ2</accession>
<dbReference type="InterPro" id="IPR052523">
    <property type="entry name" value="Trichothecene_AcTrans"/>
</dbReference>
<dbReference type="PANTHER" id="PTHR42791:SF1">
    <property type="entry name" value="N-ACETYLTRANSFERASE DOMAIN-CONTAINING PROTEIN"/>
    <property type="match status" value="1"/>
</dbReference>
<evidence type="ECO:0000313" key="3">
    <source>
        <dbReference type="Proteomes" id="UP000293874"/>
    </source>
</evidence>
<dbReference type="Gene3D" id="3.40.630.30">
    <property type="match status" value="1"/>
</dbReference>
<dbReference type="OrthoDB" id="1452841at2"/>
<dbReference type="PROSITE" id="PS51186">
    <property type="entry name" value="GNAT"/>
    <property type="match status" value="1"/>
</dbReference>
<feature type="domain" description="N-acetyltransferase" evidence="1">
    <location>
        <begin position="38"/>
        <end position="190"/>
    </location>
</feature>
<reference evidence="2 3" key="1">
    <citation type="submission" date="2019-02" db="EMBL/GenBank/DDBJ databases">
        <title>Genomic Encyclopedia of Type Strains, Phase IV (KMG-IV): sequencing the most valuable type-strain genomes for metagenomic binning, comparative biology and taxonomic classification.</title>
        <authorList>
            <person name="Goeker M."/>
        </authorList>
    </citation>
    <scope>NUCLEOTIDE SEQUENCE [LARGE SCALE GENOMIC DNA]</scope>
    <source>
        <strain evidence="2 3">DSM 18116</strain>
    </source>
</reference>
<dbReference type="PANTHER" id="PTHR42791">
    <property type="entry name" value="GNAT FAMILY ACETYLTRANSFERASE"/>
    <property type="match status" value="1"/>
</dbReference>
<name>A0A4Q7MMQ2_9BACT</name>
<keyword evidence="2" id="KW-0808">Transferase</keyword>
<evidence type="ECO:0000259" key="1">
    <source>
        <dbReference type="PROSITE" id="PS51186"/>
    </source>
</evidence>
<gene>
    <name evidence="2" type="ORF">EV199_5154</name>
</gene>
<dbReference type="InterPro" id="IPR000182">
    <property type="entry name" value="GNAT_dom"/>
</dbReference>
<protein>
    <submittedName>
        <fullName evidence="2">Acetyltransferase (GNAT) family protein</fullName>
    </submittedName>
</protein>
<dbReference type="GO" id="GO:0016747">
    <property type="term" value="F:acyltransferase activity, transferring groups other than amino-acyl groups"/>
    <property type="evidence" value="ECO:0007669"/>
    <property type="project" value="InterPro"/>
</dbReference>
<comment type="caution">
    <text evidence="2">The sequence shown here is derived from an EMBL/GenBank/DDBJ whole genome shotgun (WGS) entry which is preliminary data.</text>
</comment>
<dbReference type="SUPFAM" id="SSF55729">
    <property type="entry name" value="Acyl-CoA N-acyltransferases (Nat)"/>
    <property type="match status" value="1"/>
</dbReference>
<sequence length="190" mass="22341">MIKAVKNDRQVVTEILAASFSNNRSVNYVIPQNEKKMERIRKLMAYSFDVCFAFGDVYLSDCRKACALVLYPDRKRVTWQSIWWDLKLAATVFGLSRTAKVLSREQLIKKHHPSDNMFYLWFIGVDTSHQRTGIGKQLLQELLQKSKGMQRPVYLETSTPENVPWYQRAGFEVYAEEELSYRLFFLRKLL</sequence>